<evidence type="ECO:0000313" key="2">
    <source>
        <dbReference type="EMBL" id="MBB3108555.1"/>
    </source>
</evidence>
<dbReference type="InterPro" id="IPR011104">
    <property type="entry name" value="Hpr_kin/Pase_C"/>
</dbReference>
<dbReference type="SUPFAM" id="SSF53795">
    <property type="entry name" value="PEP carboxykinase-like"/>
    <property type="match status" value="1"/>
</dbReference>
<organism evidence="2 3">
    <name type="scientific">Paenibacillus phyllosphaerae</name>
    <dbReference type="NCBI Taxonomy" id="274593"/>
    <lineage>
        <taxon>Bacteria</taxon>
        <taxon>Bacillati</taxon>
        <taxon>Bacillota</taxon>
        <taxon>Bacilli</taxon>
        <taxon>Bacillales</taxon>
        <taxon>Paenibacillaceae</taxon>
        <taxon>Paenibacillus</taxon>
    </lineage>
</organism>
<comment type="caution">
    <text evidence="2">The sequence shown here is derived from an EMBL/GenBank/DDBJ whole genome shotgun (WGS) entry which is preliminary data.</text>
</comment>
<dbReference type="Pfam" id="PF07475">
    <property type="entry name" value="Hpr_kinase_C"/>
    <property type="match status" value="1"/>
</dbReference>
<dbReference type="RefSeq" id="WP_183596737.1">
    <property type="nucleotide sequence ID" value="NZ_JACHXK010000001.1"/>
</dbReference>
<accession>A0A7W5ATM1</accession>
<keyword evidence="3" id="KW-1185">Reference proteome</keyword>
<evidence type="ECO:0000259" key="1">
    <source>
        <dbReference type="Pfam" id="PF07475"/>
    </source>
</evidence>
<protein>
    <recommendedName>
        <fullName evidence="1">HPr kinase/phosphorylase C-terminal domain-containing protein</fullName>
    </recommendedName>
</protein>
<evidence type="ECO:0000313" key="3">
    <source>
        <dbReference type="Proteomes" id="UP000570361"/>
    </source>
</evidence>
<dbReference type="GO" id="GO:0005524">
    <property type="term" value="F:ATP binding"/>
    <property type="evidence" value="ECO:0007669"/>
    <property type="project" value="InterPro"/>
</dbReference>
<dbReference type="GO" id="GO:0006109">
    <property type="term" value="P:regulation of carbohydrate metabolic process"/>
    <property type="evidence" value="ECO:0007669"/>
    <property type="project" value="InterPro"/>
</dbReference>
<gene>
    <name evidence="2" type="ORF">FHS18_000583</name>
</gene>
<dbReference type="SUPFAM" id="SSF52540">
    <property type="entry name" value="P-loop containing nucleoside triphosphate hydrolases"/>
    <property type="match status" value="1"/>
</dbReference>
<dbReference type="GO" id="GO:0000155">
    <property type="term" value="F:phosphorelay sensor kinase activity"/>
    <property type="evidence" value="ECO:0007669"/>
    <property type="project" value="InterPro"/>
</dbReference>
<feature type="domain" description="HPr kinase/phosphorylase C-terminal" evidence="1">
    <location>
        <begin position="115"/>
        <end position="165"/>
    </location>
</feature>
<proteinExistence type="predicted"/>
<dbReference type="Gene3D" id="3.40.50.300">
    <property type="entry name" value="P-loop containing nucleotide triphosphate hydrolases"/>
    <property type="match status" value="1"/>
</dbReference>
<dbReference type="EMBL" id="JACHXK010000001">
    <property type="protein sequence ID" value="MBB3108555.1"/>
    <property type="molecule type" value="Genomic_DNA"/>
</dbReference>
<dbReference type="InterPro" id="IPR027417">
    <property type="entry name" value="P-loop_NTPase"/>
</dbReference>
<dbReference type="Proteomes" id="UP000570361">
    <property type="component" value="Unassembled WGS sequence"/>
</dbReference>
<dbReference type="AlphaFoldDB" id="A0A7W5ATM1"/>
<sequence>MTESYIYEAFGLQIRSQVAMPELVLTMDPSKPVDVDILLTDLNPEWQKYGVTTNDFVVDGNKLYFCIEDTALYCIEDGTHIKISTLEGYDEDKLRLFTLGTSMGVLLLQRNVLPLHGSAIEIDGKAYLIVGESGAGKSTLAAALISRGYRILSDDVIPVTINEETQEVLITPSYPQQKLWQESLDRLGMNDQQYQPLYQELTKFAIPVTEHYHRESVPLGGIFELNKTEGDQLELLTIEGLQKLPVFQFHTYRNFLIPLMRKMDWHFQLTAQIASQIEMFRIRRPESVFTVEQLVDFVLSKANKGAGVA</sequence>
<name>A0A7W5ATM1_9BACL</name>
<reference evidence="2 3" key="1">
    <citation type="submission" date="2020-08" db="EMBL/GenBank/DDBJ databases">
        <title>Genomic Encyclopedia of Type Strains, Phase III (KMG-III): the genomes of soil and plant-associated and newly described type strains.</title>
        <authorList>
            <person name="Whitman W."/>
        </authorList>
    </citation>
    <scope>NUCLEOTIDE SEQUENCE [LARGE SCALE GENOMIC DNA]</scope>
    <source>
        <strain evidence="2 3">CECT 5862</strain>
    </source>
</reference>